<reference evidence="1 2" key="1">
    <citation type="submission" date="2023-11" db="EMBL/GenBank/DDBJ databases">
        <authorList>
            <person name="Hedman E."/>
            <person name="Englund M."/>
            <person name="Stromberg M."/>
            <person name="Nyberg Akerstrom W."/>
            <person name="Nylinder S."/>
            <person name="Jareborg N."/>
            <person name="Kallberg Y."/>
            <person name="Kronander E."/>
        </authorList>
    </citation>
    <scope>NUCLEOTIDE SEQUENCE [LARGE SCALE GENOMIC DNA]</scope>
</reference>
<evidence type="ECO:0000313" key="1">
    <source>
        <dbReference type="EMBL" id="CAK1582821.1"/>
    </source>
</evidence>
<dbReference type="EMBL" id="CAVLGL010000046">
    <property type="protein sequence ID" value="CAK1582821.1"/>
    <property type="molecule type" value="Genomic_DNA"/>
</dbReference>
<name>A0AAV1KIF9_9NEOP</name>
<gene>
    <name evidence="1" type="ORF">PARMNEM_LOCUS4306</name>
</gene>
<protein>
    <submittedName>
        <fullName evidence="1">Uncharacterized protein</fullName>
    </submittedName>
</protein>
<keyword evidence="2" id="KW-1185">Reference proteome</keyword>
<comment type="caution">
    <text evidence="1">The sequence shown here is derived from an EMBL/GenBank/DDBJ whole genome shotgun (WGS) entry which is preliminary data.</text>
</comment>
<sequence>MDSIASFVAMYDGEIVRLESVQTIPQSTLRGKCDKIRKEMQHLFAVPVSQTDRKEFGRRRFEQLRAGCDQMEGDPTSPEMGTVFHVRPNLRLVKLQTVCRHEILSRSPEHAKLFRG</sequence>
<dbReference type="Proteomes" id="UP001314205">
    <property type="component" value="Unassembled WGS sequence"/>
</dbReference>
<evidence type="ECO:0000313" key="2">
    <source>
        <dbReference type="Proteomes" id="UP001314205"/>
    </source>
</evidence>
<proteinExistence type="predicted"/>
<dbReference type="AlphaFoldDB" id="A0AAV1KIF9"/>
<organism evidence="1 2">
    <name type="scientific">Parnassius mnemosyne</name>
    <name type="common">clouded apollo</name>
    <dbReference type="NCBI Taxonomy" id="213953"/>
    <lineage>
        <taxon>Eukaryota</taxon>
        <taxon>Metazoa</taxon>
        <taxon>Ecdysozoa</taxon>
        <taxon>Arthropoda</taxon>
        <taxon>Hexapoda</taxon>
        <taxon>Insecta</taxon>
        <taxon>Pterygota</taxon>
        <taxon>Neoptera</taxon>
        <taxon>Endopterygota</taxon>
        <taxon>Lepidoptera</taxon>
        <taxon>Glossata</taxon>
        <taxon>Ditrysia</taxon>
        <taxon>Papilionoidea</taxon>
        <taxon>Papilionidae</taxon>
        <taxon>Parnassiinae</taxon>
        <taxon>Parnassini</taxon>
        <taxon>Parnassius</taxon>
        <taxon>Driopa</taxon>
    </lineage>
</organism>
<accession>A0AAV1KIF9</accession>